<evidence type="ECO:0000313" key="3">
    <source>
        <dbReference type="Proteomes" id="UP000601361"/>
    </source>
</evidence>
<dbReference type="PANTHER" id="PTHR31435">
    <property type="entry name" value="PROTEIN NATD1"/>
    <property type="match status" value="1"/>
</dbReference>
<dbReference type="Proteomes" id="UP000601361">
    <property type="component" value="Unassembled WGS sequence"/>
</dbReference>
<dbReference type="InterPro" id="IPR016181">
    <property type="entry name" value="Acyl_CoA_acyltransferase"/>
</dbReference>
<protein>
    <submittedName>
        <fullName evidence="2">N-acetyltransferase</fullName>
    </submittedName>
</protein>
<dbReference type="EMBL" id="BMGS01000002">
    <property type="protein sequence ID" value="GGG34590.1"/>
    <property type="molecule type" value="Genomic_DNA"/>
</dbReference>
<evidence type="ECO:0000259" key="1">
    <source>
        <dbReference type="PROSITE" id="PS51729"/>
    </source>
</evidence>
<dbReference type="PROSITE" id="PS51729">
    <property type="entry name" value="GNAT_YJDJ"/>
    <property type="match status" value="1"/>
</dbReference>
<gene>
    <name evidence="2" type="ORF">GCM10011378_08760</name>
</gene>
<proteinExistence type="predicted"/>
<dbReference type="SUPFAM" id="SSF55729">
    <property type="entry name" value="Acyl-CoA N-acyltransferases (Nat)"/>
    <property type="match status" value="1"/>
</dbReference>
<dbReference type="RefSeq" id="WP_188556598.1">
    <property type="nucleotide sequence ID" value="NZ_BMGS01000002.1"/>
</dbReference>
<reference evidence="3" key="1">
    <citation type="journal article" date="2019" name="Int. J. Syst. Evol. Microbiol.">
        <title>The Global Catalogue of Microorganisms (GCM) 10K type strain sequencing project: providing services to taxonomists for standard genome sequencing and annotation.</title>
        <authorList>
            <consortium name="The Broad Institute Genomics Platform"/>
            <consortium name="The Broad Institute Genome Sequencing Center for Infectious Disease"/>
            <person name="Wu L."/>
            <person name="Ma J."/>
        </authorList>
    </citation>
    <scope>NUCLEOTIDE SEQUENCE [LARGE SCALE GENOMIC DNA]</scope>
    <source>
        <strain evidence="3">CGMCC 1.12990</strain>
    </source>
</reference>
<name>A0ABQ1WMN8_9BACT</name>
<dbReference type="Pfam" id="PF14542">
    <property type="entry name" value="Acetyltransf_CG"/>
    <property type="match status" value="1"/>
</dbReference>
<comment type="caution">
    <text evidence="2">The sequence shown here is derived from an EMBL/GenBank/DDBJ whole genome shotgun (WGS) entry which is preliminary data.</text>
</comment>
<sequence length="95" mass="10673">MAASITHNAPDQEFTLIQDGYTAELAYSQPQQGVIDFTHTFVEEGLRGKGVAEELARAGLAYARQQQLKVRTSCEFMQHFVQRHSEYTELLAPAE</sequence>
<dbReference type="PANTHER" id="PTHR31435:SF9">
    <property type="entry name" value="PROTEIN NATD1"/>
    <property type="match status" value="1"/>
</dbReference>
<feature type="domain" description="N-acetyltransferase" evidence="1">
    <location>
        <begin position="6"/>
        <end position="92"/>
    </location>
</feature>
<keyword evidence="3" id="KW-1185">Reference proteome</keyword>
<accession>A0ABQ1WMN8</accession>
<dbReference type="Gene3D" id="3.40.630.30">
    <property type="match status" value="1"/>
</dbReference>
<dbReference type="InterPro" id="IPR031165">
    <property type="entry name" value="GNAT_YJDJ"/>
</dbReference>
<dbReference type="InterPro" id="IPR045057">
    <property type="entry name" value="Gcn5-rel_NAT"/>
</dbReference>
<organism evidence="2 3">
    <name type="scientific">Hymenobacter glacieicola</name>
    <dbReference type="NCBI Taxonomy" id="1562124"/>
    <lineage>
        <taxon>Bacteria</taxon>
        <taxon>Pseudomonadati</taxon>
        <taxon>Bacteroidota</taxon>
        <taxon>Cytophagia</taxon>
        <taxon>Cytophagales</taxon>
        <taxon>Hymenobacteraceae</taxon>
        <taxon>Hymenobacter</taxon>
    </lineage>
</organism>
<evidence type="ECO:0000313" key="2">
    <source>
        <dbReference type="EMBL" id="GGG34590.1"/>
    </source>
</evidence>